<organism evidence="1 2">
    <name type="scientific">Candidatus Dechloromonas phosphorivorans</name>
    <dbReference type="NCBI Taxonomy" id="2899244"/>
    <lineage>
        <taxon>Bacteria</taxon>
        <taxon>Pseudomonadati</taxon>
        <taxon>Pseudomonadota</taxon>
        <taxon>Betaproteobacteria</taxon>
        <taxon>Rhodocyclales</taxon>
        <taxon>Azonexaceae</taxon>
        <taxon>Dechloromonas</taxon>
    </lineage>
</organism>
<dbReference type="InterPro" id="IPR052045">
    <property type="entry name" value="Sulfur_Carrier/Prot_Modifier"/>
</dbReference>
<accession>A0A9D7LN10</accession>
<dbReference type="PANTHER" id="PTHR38031">
    <property type="entry name" value="SULFUR CARRIER PROTEIN SLR0821-RELATED"/>
    <property type="match status" value="1"/>
</dbReference>
<dbReference type="PANTHER" id="PTHR38031:SF1">
    <property type="entry name" value="SULFUR CARRIER PROTEIN CYSO"/>
    <property type="match status" value="1"/>
</dbReference>
<dbReference type="EMBL" id="JADKBR010000005">
    <property type="protein sequence ID" value="MBK8890004.1"/>
    <property type="molecule type" value="Genomic_DNA"/>
</dbReference>
<evidence type="ECO:0000313" key="2">
    <source>
        <dbReference type="Proteomes" id="UP000808146"/>
    </source>
</evidence>
<comment type="caution">
    <text evidence="1">The sequence shown here is derived from an EMBL/GenBank/DDBJ whole genome shotgun (WGS) entry which is preliminary data.</text>
</comment>
<name>A0A9D7LN10_9RHOO</name>
<dbReference type="InterPro" id="IPR016155">
    <property type="entry name" value="Mopterin_synth/thiamin_S_b"/>
</dbReference>
<evidence type="ECO:0000313" key="1">
    <source>
        <dbReference type="EMBL" id="MBK8890004.1"/>
    </source>
</evidence>
<gene>
    <name evidence="1" type="ORF">IPN75_06230</name>
</gene>
<reference evidence="1" key="1">
    <citation type="submission" date="2020-10" db="EMBL/GenBank/DDBJ databases">
        <title>Connecting structure to function with the recovery of over 1000 high-quality activated sludge metagenome-assembled genomes encoding full-length rRNA genes using long-read sequencing.</title>
        <authorList>
            <person name="Singleton C.M."/>
            <person name="Petriglieri F."/>
            <person name="Kristensen J.M."/>
            <person name="Kirkegaard R.H."/>
            <person name="Michaelsen T.Y."/>
            <person name="Andersen M.H."/>
            <person name="Karst S.M."/>
            <person name="Dueholm M.S."/>
            <person name="Nielsen P.H."/>
            <person name="Albertsen M."/>
        </authorList>
    </citation>
    <scope>NUCLEOTIDE SEQUENCE</scope>
    <source>
        <strain evidence="1">OdNE_18-Q3-R46-58_BAT3C.305</strain>
    </source>
</reference>
<protein>
    <submittedName>
        <fullName evidence="1">Molybdopterin synthase sulfur carrier subunit</fullName>
    </submittedName>
</protein>
<dbReference type="AlphaFoldDB" id="A0A9D7LN10"/>
<dbReference type="SUPFAM" id="SSF54285">
    <property type="entry name" value="MoaD/ThiS"/>
    <property type="match status" value="1"/>
</dbReference>
<proteinExistence type="predicted"/>
<dbReference type="Gene3D" id="3.10.20.30">
    <property type="match status" value="1"/>
</dbReference>
<dbReference type="InterPro" id="IPR012675">
    <property type="entry name" value="Beta-grasp_dom_sf"/>
</dbReference>
<dbReference type="Proteomes" id="UP000808146">
    <property type="component" value="Unassembled WGS sequence"/>
</dbReference>
<sequence length="95" mass="10032">MISESPVVTVHIPPLLRRFAGGNEEVTASGDTVGEVLEAVSNEYHGFRGHVLLADGTLAPGFAVYLGPTSIRDLQGMATPVQMEELVSIVLIGDD</sequence>